<feature type="domain" description="Dynein heavy chain region D6 P-loop" evidence="2">
    <location>
        <begin position="658"/>
        <end position="774"/>
    </location>
</feature>
<dbReference type="Gene3D" id="1.20.1270.280">
    <property type="match status" value="1"/>
</dbReference>
<evidence type="ECO:0008006" key="9">
    <source>
        <dbReference type="Google" id="ProtNLM"/>
    </source>
</evidence>
<dbReference type="Pfam" id="PF12781">
    <property type="entry name" value="AAA_9"/>
    <property type="match status" value="1"/>
</dbReference>
<accession>A0ABN9RKU1</accession>
<dbReference type="InterPro" id="IPR027417">
    <property type="entry name" value="P-loop_NTPase"/>
</dbReference>
<dbReference type="Gene3D" id="6.10.140.1060">
    <property type="match status" value="1"/>
</dbReference>
<feature type="domain" description="Dynein heavy chain C-terminal" evidence="6">
    <location>
        <begin position="955"/>
        <end position="1253"/>
    </location>
</feature>
<dbReference type="Pfam" id="PF03028">
    <property type="entry name" value="Dynein_heavy"/>
    <property type="match status" value="1"/>
</dbReference>
<dbReference type="InterPro" id="IPR041658">
    <property type="entry name" value="AAA_lid_11"/>
</dbReference>
<dbReference type="InterPro" id="IPR043160">
    <property type="entry name" value="Dynein_C_barrel"/>
</dbReference>
<evidence type="ECO:0000256" key="1">
    <source>
        <dbReference type="SAM" id="Coils"/>
    </source>
</evidence>
<dbReference type="Gene3D" id="1.10.8.1220">
    <property type="match status" value="1"/>
</dbReference>
<dbReference type="Pfam" id="PF12777">
    <property type="entry name" value="MT"/>
    <property type="match status" value="1"/>
</dbReference>
<name>A0ABN9RKU1_9DINO</name>
<evidence type="ECO:0000313" key="8">
    <source>
        <dbReference type="Proteomes" id="UP001189429"/>
    </source>
</evidence>
<dbReference type="Proteomes" id="UP001189429">
    <property type="component" value="Unassembled WGS sequence"/>
</dbReference>
<protein>
    <recommendedName>
        <fullName evidence="9">Dynein heavy chain</fullName>
    </recommendedName>
</protein>
<dbReference type="EMBL" id="CAUYUJ010006792">
    <property type="protein sequence ID" value="CAK0818714.1"/>
    <property type="molecule type" value="Genomic_DNA"/>
</dbReference>
<feature type="domain" description="Dynein heavy chain coiled coil stalk" evidence="3">
    <location>
        <begin position="2"/>
        <end position="153"/>
    </location>
</feature>
<dbReference type="PANTHER" id="PTHR22878:SF69">
    <property type="entry name" value="DYNEIN HEAVY CHAIN"/>
    <property type="match status" value="1"/>
</dbReference>
<evidence type="ECO:0000259" key="4">
    <source>
        <dbReference type="Pfam" id="PF12781"/>
    </source>
</evidence>
<sequence length="1258" mass="142943">MKSKSIAAANLANWIINSVKYHKIYVKVAPLMEKVEEATNTKLEAEASLEIVKKQVAELDAECASLDEKLSGAVAEKERTEQQAAKCLEKLQLAERLVNGLADEYKRWTESVKEMKELTVKLIGNCLLSSAFVGYISPFNMRLRLELWKETWMKDLTDKAIPISASIDPLKVLASEADIAGWLNEGLPSDRISLENAAVVTACSRWPLMIDPQLQGVKWVKQRIGEDLQVLQFTMNNWLQKVIFCIQMGGQLLLESVGSEIDAILEPVLSRAVVKRGRTAMIIKIGGEEVDYDPKFQLYLQSKLPNPHYRPEIAAQCTIINFIVTPEGLEDQILALVVNVEKPELEQQKQALVRRQNEFKVTLASLEDDLLSQLSAADPATILDNLPLIEGLEKTKQTSKEIGIQVKEAQKTEVEINTSREQYRPVAAEGSMLFFLIIQLCFIEHMYQYSLDSFISFVYKAIDKTEPSEDVSARSQKMIAMIRMVIFRWVNRGLFERHKLIFCSMLTFKLFSKGQLHGEEYNASYLNFLLRAPGMAGMENPLSEWLPSKNWGLTLRLSELEGFDSFATNMEKDAPNRFKEWFNELAPEDIKLPLDWKRLDSLPFQKLLVLRCLRPDRLCGALSEWIRNILPNGREYMDCDGSSSFQQILQSSFDDSTSTTPIFFILSPGADPVKEVEAMGRKTINLQLGVNYHNVAMGQGQDVVAMAKLEISHREGHWVMLQNIHLMPKWCIELEKKLDAFAVENSHFGMRVILSADPSKGIPIGILERSIKLTNEPPQGMQANLRRSFALFSKEDFEDKDGRVKSILFALVHFHSLMLERKKFGAMGYNMLYPFSAGDLRDSAQVLYNYLEGSSSVKIPWDDLRYIFGEIMYGGHIVDDWDRRMCEKYLLYFMRDELLDEIEMIPYADGKLSWMSPQPGPHDKYVEHMETMPVESPLFFGMHPNAEINFRTNLCDSTFEALLILMGAGASAGDGDGDVQSPMAIAEALCGEILEEVQEKKFPTEDISRSLSDEEKGPYQYVFLQECEYMNGLIYEMVRGLQELQLGFKGELTMSEQMEEIADSLWLEKLPTWWVKLGFPSTRPLKSWRVNLQDRCVQLEDWTNDPLTIPKVVDIAKLFNPQSFLTAIKQLCCQQQGLELDKLQVFTEVTKREVKQVEGHSKEGAFVTGMFLEGARWDSVGNSLEDSKPKEMFTQLPVIICKAGPLLEKVDKNTYICPAYCVPTRRPYFVFPAQLRSKAVPDKWVLAGVAIILDIGTA</sequence>
<feature type="coiled-coil region" evidence="1">
    <location>
        <begin position="35"/>
        <end position="118"/>
    </location>
</feature>
<proteinExistence type="predicted"/>
<dbReference type="InterPro" id="IPR042219">
    <property type="entry name" value="AAA_lid_11_sf"/>
</dbReference>
<organism evidence="7 8">
    <name type="scientific">Prorocentrum cordatum</name>
    <dbReference type="NCBI Taxonomy" id="2364126"/>
    <lineage>
        <taxon>Eukaryota</taxon>
        <taxon>Sar</taxon>
        <taxon>Alveolata</taxon>
        <taxon>Dinophyceae</taxon>
        <taxon>Prorocentrales</taxon>
        <taxon>Prorocentraceae</taxon>
        <taxon>Prorocentrum</taxon>
    </lineage>
</organism>
<feature type="domain" description="Dynein heavy chain ATP-binding dynein motor region" evidence="4">
    <location>
        <begin position="182"/>
        <end position="402"/>
    </location>
</feature>
<dbReference type="Gene3D" id="3.40.50.300">
    <property type="entry name" value="P-loop containing nucleotide triphosphate hydrolases"/>
    <property type="match status" value="2"/>
</dbReference>
<evidence type="ECO:0000313" key="7">
    <source>
        <dbReference type="EMBL" id="CAK0818714.1"/>
    </source>
</evidence>
<dbReference type="InterPro" id="IPR041228">
    <property type="entry name" value="Dynein_C"/>
</dbReference>
<dbReference type="Gene3D" id="1.20.920.20">
    <property type="match status" value="1"/>
</dbReference>
<keyword evidence="1" id="KW-0175">Coiled coil</keyword>
<dbReference type="InterPro" id="IPR024743">
    <property type="entry name" value="Dynein_HC_stalk"/>
</dbReference>
<dbReference type="InterPro" id="IPR026983">
    <property type="entry name" value="DHC"/>
</dbReference>
<evidence type="ECO:0000259" key="6">
    <source>
        <dbReference type="Pfam" id="PF18199"/>
    </source>
</evidence>
<dbReference type="Pfam" id="PF18199">
    <property type="entry name" value="Dynein_C"/>
    <property type="match status" value="1"/>
</dbReference>
<reference evidence="7" key="1">
    <citation type="submission" date="2023-10" db="EMBL/GenBank/DDBJ databases">
        <authorList>
            <person name="Chen Y."/>
            <person name="Shah S."/>
            <person name="Dougan E. K."/>
            <person name="Thang M."/>
            <person name="Chan C."/>
        </authorList>
    </citation>
    <scope>NUCLEOTIDE SEQUENCE [LARGE SCALE GENOMIC DNA]</scope>
</reference>
<comment type="caution">
    <text evidence="7">The sequence shown here is derived from an EMBL/GenBank/DDBJ whole genome shotgun (WGS) entry which is preliminary data.</text>
</comment>
<dbReference type="PANTHER" id="PTHR22878">
    <property type="entry name" value="DYNEIN HEAVY CHAIN 6, AXONEMAL-LIKE-RELATED"/>
    <property type="match status" value="1"/>
</dbReference>
<feature type="domain" description="Dynein heavy chain AAA lid" evidence="5">
    <location>
        <begin position="805"/>
        <end position="946"/>
    </location>
</feature>
<evidence type="ECO:0000259" key="5">
    <source>
        <dbReference type="Pfam" id="PF18198"/>
    </source>
</evidence>
<dbReference type="Gene3D" id="1.10.8.720">
    <property type="entry name" value="Region D6 of dynein motor"/>
    <property type="match status" value="1"/>
</dbReference>
<evidence type="ECO:0000259" key="2">
    <source>
        <dbReference type="Pfam" id="PF03028"/>
    </source>
</evidence>
<keyword evidence="8" id="KW-1185">Reference proteome</keyword>
<dbReference type="InterPro" id="IPR004273">
    <property type="entry name" value="Dynein_heavy_D6_P-loop"/>
</dbReference>
<dbReference type="Gene3D" id="3.10.490.20">
    <property type="match status" value="1"/>
</dbReference>
<dbReference type="Pfam" id="PF18198">
    <property type="entry name" value="AAA_lid_11"/>
    <property type="match status" value="1"/>
</dbReference>
<dbReference type="InterPro" id="IPR035706">
    <property type="entry name" value="AAA_9"/>
</dbReference>
<evidence type="ECO:0000259" key="3">
    <source>
        <dbReference type="Pfam" id="PF12777"/>
    </source>
</evidence>
<gene>
    <name evidence="7" type="ORF">PCOR1329_LOCUS20883</name>
</gene>